<feature type="domain" description="Acyl-CoA oxidase/dehydrogenase middle" evidence="5">
    <location>
        <begin position="123"/>
        <end position="219"/>
    </location>
</feature>
<dbReference type="InterPro" id="IPR052161">
    <property type="entry name" value="Mycobact_Acyl-CoA_DH"/>
</dbReference>
<evidence type="ECO:0000256" key="4">
    <source>
        <dbReference type="ARBA" id="ARBA00023002"/>
    </source>
</evidence>
<name>A0A1B3ZEN9_9SPHN</name>
<dbReference type="Pfam" id="PF02770">
    <property type="entry name" value="Acyl-CoA_dh_M"/>
    <property type="match status" value="1"/>
</dbReference>
<dbReference type="FunFam" id="2.40.110.10:FF:000011">
    <property type="entry name" value="Acyl-CoA dehydrogenase FadE34"/>
    <property type="match status" value="1"/>
</dbReference>
<evidence type="ECO:0000313" key="8">
    <source>
        <dbReference type="Proteomes" id="UP000094256"/>
    </source>
</evidence>
<dbReference type="OrthoDB" id="9780544at2"/>
<dbReference type="AlphaFoldDB" id="A0A1B3ZEN9"/>
<evidence type="ECO:0000256" key="2">
    <source>
        <dbReference type="ARBA" id="ARBA00022630"/>
    </source>
</evidence>
<dbReference type="GO" id="GO:0003995">
    <property type="term" value="F:acyl-CoA dehydrogenase activity"/>
    <property type="evidence" value="ECO:0007669"/>
    <property type="project" value="InterPro"/>
</dbReference>
<keyword evidence="4" id="KW-0560">Oxidoreductase</keyword>
<dbReference type="EMBL" id="CP014168">
    <property type="protein sequence ID" value="AOH85884.1"/>
    <property type="molecule type" value="Genomic_DNA"/>
</dbReference>
<reference evidence="7 8" key="1">
    <citation type="submission" date="2016-01" db="EMBL/GenBank/DDBJ databases">
        <title>Complete genome and mega plasmid sequence of Sphingomonas panacis DCY99 elicits systemic resistance in rice to Xanthomonas oryzae.</title>
        <authorList>
            <person name="Kim Y.J."/>
            <person name="Yang D.C."/>
            <person name="Sing P."/>
        </authorList>
    </citation>
    <scope>NUCLEOTIDE SEQUENCE [LARGE SCALE GENOMIC DNA]</scope>
    <source>
        <strain evidence="7 8">DCY99</strain>
    </source>
</reference>
<dbReference type="InterPro" id="IPR006091">
    <property type="entry name" value="Acyl-CoA_Oxase/DH_mid-dom"/>
</dbReference>
<dbReference type="STRING" id="1560345.AWL63_19910"/>
<protein>
    <submittedName>
        <fullName evidence="7">Acyl-CoA dehydrogenase</fullName>
    </submittedName>
</protein>
<proteinExistence type="predicted"/>
<dbReference type="Proteomes" id="UP000094256">
    <property type="component" value="Chromosome"/>
</dbReference>
<keyword evidence="2" id="KW-0285">Flavoprotein</keyword>
<dbReference type="Gene3D" id="1.10.540.10">
    <property type="entry name" value="Acyl-CoA dehydrogenase/oxidase, N-terminal domain"/>
    <property type="match status" value="1"/>
</dbReference>
<dbReference type="PROSITE" id="PS00072">
    <property type="entry name" value="ACYL_COA_DH_1"/>
    <property type="match status" value="1"/>
</dbReference>
<dbReference type="GO" id="GO:0005886">
    <property type="term" value="C:plasma membrane"/>
    <property type="evidence" value="ECO:0007669"/>
    <property type="project" value="TreeGrafter"/>
</dbReference>
<organism evidence="7 8">
    <name type="scientific">Sphingomonas panacis</name>
    <dbReference type="NCBI Taxonomy" id="1560345"/>
    <lineage>
        <taxon>Bacteria</taxon>
        <taxon>Pseudomonadati</taxon>
        <taxon>Pseudomonadota</taxon>
        <taxon>Alphaproteobacteria</taxon>
        <taxon>Sphingomonadales</taxon>
        <taxon>Sphingomonadaceae</taxon>
        <taxon>Sphingomonas</taxon>
    </lineage>
</organism>
<dbReference type="Pfam" id="PF02771">
    <property type="entry name" value="Acyl-CoA_dh_N"/>
    <property type="match status" value="1"/>
</dbReference>
<keyword evidence="3" id="KW-0274">FAD</keyword>
<evidence type="ECO:0000313" key="7">
    <source>
        <dbReference type="EMBL" id="AOH85884.1"/>
    </source>
</evidence>
<dbReference type="RefSeq" id="WP_069206411.1">
    <property type="nucleotide sequence ID" value="NZ_CP014168.1"/>
</dbReference>
<dbReference type="InterPro" id="IPR036250">
    <property type="entry name" value="AcylCo_DH-like_C"/>
</dbReference>
<accession>A0A1B3ZEN9</accession>
<evidence type="ECO:0000259" key="5">
    <source>
        <dbReference type="Pfam" id="PF02770"/>
    </source>
</evidence>
<dbReference type="KEGG" id="span:AWL63_19910"/>
<dbReference type="InterPro" id="IPR006089">
    <property type="entry name" value="Acyl-CoA_DH_CS"/>
</dbReference>
<gene>
    <name evidence="7" type="ORF">AWL63_19910</name>
</gene>
<sequence>MSTTALPASAIELRAQVREFLAGYAQTWTAFDRAHSWTAFDRDFSRAVGRRGWIGMTWPAPYGAGRTAFDRFVLQEEMLAAGAPVGAHWVADRQSGPLLLKVGTEEQKQRYLPGIASGDISFCIGMSEPNAGSDLAAIEARAERDGDGWRLNGTKLWTTNAQHCQVMIGLFRTTGSAREARQGGLTQFLIELDSPGVEVRPIPDLNGDAHFNEVAFTDVYVPGERLLGTEGQGWAQVTSELALERSGSERFLSAFPLVGAATRALNASPADAFERGDLATLGTLVAETAVLRSLSLMAAGKLERGEDPSYHAVITKDLGAELEQRTAPAVRSLFIDPPADLRRAIDYTVRAAPTFSLRGGAREILRGITARALGVR</sequence>
<dbReference type="Gene3D" id="1.20.140.10">
    <property type="entry name" value="Butyryl-CoA Dehydrogenase, subunit A, domain 3"/>
    <property type="match status" value="1"/>
</dbReference>
<dbReference type="InterPro" id="IPR037069">
    <property type="entry name" value="AcylCoA_DH/ox_N_sf"/>
</dbReference>
<dbReference type="InterPro" id="IPR013786">
    <property type="entry name" value="AcylCoA_DH/ox_N"/>
</dbReference>
<dbReference type="InterPro" id="IPR046373">
    <property type="entry name" value="Acyl-CoA_Oxase/DH_mid-dom_sf"/>
</dbReference>
<dbReference type="InterPro" id="IPR009100">
    <property type="entry name" value="AcylCoA_DH/oxidase_NM_dom_sf"/>
</dbReference>
<dbReference type="GO" id="GO:0050660">
    <property type="term" value="F:flavin adenine dinucleotide binding"/>
    <property type="evidence" value="ECO:0007669"/>
    <property type="project" value="InterPro"/>
</dbReference>
<comment type="cofactor">
    <cofactor evidence="1">
        <name>FAD</name>
        <dbReference type="ChEBI" id="CHEBI:57692"/>
    </cofactor>
</comment>
<evidence type="ECO:0000259" key="6">
    <source>
        <dbReference type="Pfam" id="PF02771"/>
    </source>
</evidence>
<evidence type="ECO:0000256" key="3">
    <source>
        <dbReference type="ARBA" id="ARBA00022827"/>
    </source>
</evidence>
<keyword evidence="8" id="KW-1185">Reference proteome</keyword>
<dbReference type="PANTHER" id="PTHR43292">
    <property type="entry name" value="ACYL-COA DEHYDROGENASE"/>
    <property type="match status" value="1"/>
</dbReference>
<dbReference type="Gene3D" id="2.40.110.10">
    <property type="entry name" value="Butyryl-CoA Dehydrogenase, subunit A, domain 2"/>
    <property type="match status" value="1"/>
</dbReference>
<evidence type="ECO:0000256" key="1">
    <source>
        <dbReference type="ARBA" id="ARBA00001974"/>
    </source>
</evidence>
<dbReference type="SUPFAM" id="SSF47203">
    <property type="entry name" value="Acyl-CoA dehydrogenase C-terminal domain-like"/>
    <property type="match status" value="1"/>
</dbReference>
<dbReference type="SUPFAM" id="SSF56645">
    <property type="entry name" value="Acyl-CoA dehydrogenase NM domain-like"/>
    <property type="match status" value="1"/>
</dbReference>
<feature type="domain" description="Acyl-CoA dehydrogenase/oxidase N-terminal" evidence="6">
    <location>
        <begin position="12"/>
        <end position="119"/>
    </location>
</feature>
<dbReference type="PANTHER" id="PTHR43292:SF4">
    <property type="entry name" value="ACYL-COA DEHYDROGENASE FADE34"/>
    <property type="match status" value="1"/>
</dbReference>